<evidence type="ECO:0000256" key="5">
    <source>
        <dbReference type="ARBA" id="ARBA00012926"/>
    </source>
</evidence>
<feature type="domain" description="MmgE/PrpD C-terminal" evidence="12">
    <location>
        <begin position="287"/>
        <end position="465"/>
    </location>
</feature>
<dbReference type="Gene3D" id="3.30.1330.120">
    <property type="entry name" value="2-methylcitrate dehydratase PrpD"/>
    <property type="match status" value="1"/>
</dbReference>
<dbReference type="NCBIfam" id="NF006943">
    <property type="entry name" value="PRK09425.1"/>
    <property type="match status" value="1"/>
</dbReference>
<keyword evidence="9 13" id="KW-0456">Lyase</keyword>
<dbReference type="AlphaFoldDB" id="A0A7Y9W7P9"/>
<proteinExistence type="inferred from homology"/>
<dbReference type="RefSeq" id="WP_179710972.1">
    <property type="nucleotide sequence ID" value="NZ_JACCAU010000001.1"/>
</dbReference>
<evidence type="ECO:0000256" key="1">
    <source>
        <dbReference type="ARBA" id="ARBA00000096"/>
    </source>
</evidence>
<dbReference type="PANTHER" id="PTHR16943">
    <property type="entry name" value="2-METHYLCITRATE DEHYDRATASE-RELATED"/>
    <property type="match status" value="1"/>
</dbReference>
<organism evidence="13 14">
    <name type="scientific">Paraburkholderia bryophila</name>
    <dbReference type="NCBI Taxonomy" id="420952"/>
    <lineage>
        <taxon>Bacteria</taxon>
        <taxon>Pseudomonadati</taxon>
        <taxon>Pseudomonadota</taxon>
        <taxon>Betaproteobacteria</taxon>
        <taxon>Burkholderiales</taxon>
        <taxon>Burkholderiaceae</taxon>
        <taxon>Paraburkholderia</taxon>
    </lineage>
</organism>
<evidence type="ECO:0000256" key="4">
    <source>
        <dbReference type="ARBA" id="ARBA00006174"/>
    </source>
</evidence>
<dbReference type="GO" id="GO:0051537">
    <property type="term" value="F:2 iron, 2 sulfur cluster binding"/>
    <property type="evidence" value="ECO:0007669"/>
    <property type="project" value="InterPro"/>
</dbReference>
<dbReference type="PANTHER" id="PTHR16943:SF8">
    <property type="entry name" value="2-METHYLCITRATE DEHYDRATASE"/>
    <property type="match status" value="1"/>
</dbReference>
<evidence type="ECO:0000259" key="11">
    <source>
        <dbReference type="Pfam" id="PF03972"/>
    </source>
</evidence>
<keyword evidence="8" id="KW-0816">Tricarboxylic acid cycle</keyword>
<dbReference type="InterPro" id="IPR042188">
    <property type="entry name" value="MmgE/PrpD_sf_2"/>
</dbReference>
<dbReference type="NCBIfam" id="TIGR02330">
    <property type="entry name" value="prpD"/>
    <property type="match status" value="1"/>
</dbReference>
<dbReference type="EMBL" id="JACCAU010000001">
    <property type="protein sequence ID" value="NYH15283.1"/>
    <property type="molecule type" value="Genomic_DNA"/>
</dbReference>
<dbReference type="InterPro" id="IPR012705">
    <property type="entry name" value="2Me_IsoCit_deHydtase_PrpD"/>
</dbReference>
<dbReference type="InterPro" id="IPR005656">
    <property type="entry name" value="MmgE_PrpD"/>
</dbReference>
<dbReference type="SUPFAM" id="SSF103378">
    <property type="entry name" value="2-methylcitrate dehydratase PrpD"/>
    <property type="match status" value="1"/>
</dbReference>
<comment type="pathway">
    <text evidence="3">Organic acid metabolism; propanoate degradation.</text>
</comment>
<evidence type="ECO:0000256" key="9">
    <source>
        <dbReference type="ARBA" id="ARBA00023239"/>
    </source>
</evidence>
<evidence type="ECO:0000256" key="2">
    <source>
        <dbReference type="ARBA" id="ARBA00004717"/>
    </source>
</evidence>
<evidence type="ECO:0000256" key="8">
    <source>
        <dbReference type="ARBA" id="ARBA00022532"/>
    </source>
</evidence>
<reference evidence="13 14" key="1">
    <citation type="submission" date="2020-07" db="EMBL/GenBank/DDBJ databases">
        <title>Exploring microbial biodiversity for novel pathways involved in the catabolism of aromatic compounds derived from lignin.</title>
        <authorList>
            <person name="Elkins J."/>
        </authorList>
    </citation>
    <scope>NUCLEOTIDE SEQUENCE [LARGE SCALE GENOMIC DNA]</scope>
    <source>
        <strain evidence="13 14">H2C3B</strain>
    </source>
</reference>
<dbReference type="FunFam" id="3.30.1330.120:FF:000001">
    <property type="entry name" value="2-methylcitrate dehydratase"/>
    <property type="match status" value="1"/>
</dbReference>
<evidence type="ECO:0000259" key="12">
    <source>
        <dbReference type="Pfam" id="PF19305"/>
    </source>
</evidence>
<sequence length="483" mass="53148">MSAPISNVRPNPDQVLVELVDYVLDYPIDSALALETARHCLIDTLGCGLEALTYPACTKLMGPIVPGTIVPNGAKVPGTSFQLDPVQAAFNIGAMIRWLDFNDTWLAAEWGHPSDNLGGILATADWLSRSAIAAGKKPLAMKDVLIAMIKAHEIQGCIALENSFNKVGLDHVLLVKLASTAVVGQLLGLSRDELINAVSLALVDGQALRTYRHAPNTGSRKSWAAGDATSRAVRLALIARTGEMGYPSVLTAPTWGFYDVLFKGNAFKFQRPYASYVMENVLFKISFPAEFHAQTAVEAAMTLHAQLVAHGKRIEDISRITIRTHEAALRIIDKKGPLNNPADRDHCIQYMIAVPLIHGRLTAADYEDSIAQDARIDVLRARMACVEDAQFTKDYHDPEKRSIANALTIEFNDGSSFDEVVVEYPIGHKRRREDGIPLLVEKFKTNLARRFPVRQQLAILDVSLDQARLEAMPVNEYVDLYVI</sequence>
<dbReference type="InterPro" id="IPR042183">
    <property type="entry name" value="MmgE/PrpD_sf_1"/>
</dbReference>
<feature type="domain" description="MmgE/PrpD N-terminal" evidence="11">
    <location>
        <begin position="18"/>
        <end position="270"/>
    </location>
</feature>
<evidence type="ECO:0000313" key="14">
    <source>
        <dbReference type="Proteomes" id="UP000572540"/>
    </source>
</evidence>
<protein>
    <recommendedName>
        <fullName evidence="7">2-methylcitrate dehydratase</fullName>
        <ecNumber evidence="5">4.2.1.3</ecNumber>
        <ecNumber evidence="6">4.2.1.79</ecNumber>
    </recommendedName>
</protein>
<comment type="pathway">
    <text evidence="2">Carbohydrate metabolism; tricarboxylic acid cycle; isocitrate from oxaloacetate: step 2/2.</text>
</comment>
<dbReference type="EC" id="4.2.1.79" evidence="6"/>
<dbReference type="GO" id="GO:0006099">
    <property type="term" value="P:tricarboxylic acid cycle"/>
    <property type="evidence" value="ECO:0007669"/>
    <property type="project" value="UniProtKB-KW"/>
</dbReference>
<dbReference type="Gene3D" id="1.10.4100.10">
    <property type="entry name" value="2-methylcitrate dehydratase PrpD"/>
    <property type="match status" value="1"/>
</dbReference>
<dbReference type="InterPro" id="IPR036148">
    <property type="entry name" value="MmgE/PrpD_sf"/>
</dbReference>
<comment type="catalytic activity">
    <reaction evidence="1">
        <text>(2S,3S)-2-methylcitrate = 2-methyl-cis-aconitate + H2O</text>
        <dbReference type="Rhea" id="RHEA:17725"/>
        <dbReference type="ChEBI" id="CHEBI:15377"/>
        <dbReference type="ChEBI" id="CHEBI:57872"/>
        <dbReference type="ChEBI" id="CHEBI:58853"/>
        <dbReference type="EC" id="4.2.1.79"/>
    </reaction>
</comment>
<comment type="similarity">
    <text evidence="4">Belongs to the PrpD family.</text>
</comment>
<dbReference type="GO" id="GO:0003994">
    <property type="term" value="F:aconitate hydratase activity"/>
    <property type="evidence" value="ECO:0007669"/>
    <property type="project" value="UniProtKB-EC"/>
</dbReference>
<evidence type="ECO:0000256" key="6">
    <source>
        <dbReference type="ARBA" id="ARBA00013124"/>
    </source>
</evidence>
<dbReference type="GO" id="GO:0047547">
    <property type="term" value="F:2-methylcitrate dehydratase activity"/>
    <property type="evidence" value="ECO:0007669"/>
    <property type="project" value="UniProtKB-EC"/>
</dbReference>
<evidence type="ECO:0000256" key="10">
    <source>
        <dbReference type="ARBA" id="ARBA00023501"/>
    </source>
</evidence>
<dbReference type="GO" id="GO:0019679">
    <property type="term" value="P:propionate metabolic process, methylcitrate cycle"/>
    <property type="evidence" value="ECO:0007669"/>
    <property type="project" value="InterPro"/>
</dbReference>
<evidence type="ECO:0000256" key="7">
    <source>
        <dbReference type="ARBA" id="ARBA00017240"/>
    </source>
</evidence>
<dbReference type="InterPro" id="IPR045336">
    <property type="entry name" value="MmgE_PrpD_N"/>
</dbReference>
<accession>A0A7Y9W7P9</accession>
<dbReference type="EC" id="4.2.1.3" evidence="5"/>
<comment type="caution">
    <text evidence="13">The sequence shown here is derived from an EMBL/GenBank/DDBJ whole genome shotgun (WGS) entry which is preliminary data.</text>
</comment>
<comment type="catalytic activity">
    <reaction evidence="10">
        <text>citrate = D-threo-isocitrate</text>
        <dbReference type="Rhea" id="RHEA:10336"/>
        <dbReference type="ChEBI" id="CHEBI:15562"/>
        <dbReference type="ChEBI" id="CHEBI:16947"/>
        <dbReference type="EC" id="4.2.1.3"/>
    </reaction>
</comment>
<dbReference type="Pfam" id="PF03972">
    <property type="entry name" value="MmgE_PrpD_N"/>
    <property type="match status" value="1"/>
</dbReference>
<dbReference type="Pfam" id="PF19305">
    <property type="entry name" value="MmgE_PrpD_C"/>
    <property type="match status" value="1"/>
</dbReference>
<evidence type="ECO:0000313" key="13">
    <source>
        <dbReference type="EMBL" id="NYH15283.1"/>
    </source>
</evidence>
<name>A0A7Y9W7P9_9BURK</name>
<dbReference type="Proteomes" id="UP000572540">
    <property type="component" value="Unassembled WGS sequence"/>
</dbReference>
<dbReference type="UniPathway" id="UPA00946"/>
<gene>
    <name evidence="13" type="ORF">GGD41_002511</name>
</gene>
<evidence type="ECO:0000256" key="3">
    <source>
        <dbReference type="ARBA" id="ARBA00005026"/>
    </source>
</evidence>
<dbReference type="InterPro" id="IPR045337">
    <property type="entry name" value="MmgE_PrpD_C"/>
</dbReference>